<evidence type="ECO:0000256" key="4">
    <source>
        <dbReference type="ARBA" id="ARBA00022989"/>
    </source>
</evidence>
<accession>A0A2J8AG91</accession>
<evidence type="ECO:0000256" key="5">
    <source>
        <dbReference type="ARBA" id="ARBA00023136"/>
    </source>
</evidence>
<keyword evidence="4" id="KW-1133">Transmembrane helix</keyword>
<evidence type="ECO:0000256" key="7">
    <source>
        <dbReference type="SAM" id="SignalP"/>
    </source>
</evidence>
<dbReference type="PANTHER" id="PTHR13317">
    <property type="entry name" value="TRANSMEMBRANE ANTERIOR POSTERIOR TRANSFORMATION PROTEIN 1 HOMOLOG"/>
    <property type="match status" value="1"/>
</dbReference>
<feature type="compositionally biased region" description="Low complexity" evidence="6">
    <location>
        <begin position="218"/>
        <end position="227"/>
    </location>
</feature>
<reference evidence="8 9" key="1">
    <citation type="journal article" date="2017" name="Mol. Biol. Evol.">
        <title>The 4-celled Tetrabaena socialis nuclear genome reveals the essential components for genetic control of cell number at the origin of multicellularity in the volvocine lineage.</title>
        <authorList>
            <person name="Featherston J."/>
            <person name="Arakaki Y."/>
            <person name="Hanschen E.R."/>
            <person name="Ferris P.J."/>
            <person name="Michod R.E."/>
            <person name="Olson B.J.S.C."/>
            <person name="Nozaki H."/>
            <person name="Durand P.M."/>
        </authorList>
    </citation>
    <scope>NUCLEOTIDE SEQUENCE [LARGE SCALE GENOMIC DNA]</scope>
    <source>
        <strain evidence="8 9">NIES-571</strain>
    </source>
</reference>
<gene>
    <name evidence="8" type="ORF">TSOC_001661</name>
</gene>
<comment type="caution">
    <text evidence="8">The sequence shown here is derived from an EMBL/GenBank/DDBJ whole genome shotgun (WGS) entry which is preliminary data.</text>
</comment>
<dbReference type="Pfam" id="PF05346">
    <property type="entry name" value="DUF747"/>
    <property type="match status" value="1"/>
</dbReference>
<sequence length="269" mass="26687">MVCLGILVFATAVLRAVRPGSIYYWLKDITSEFLKMSVLSTAFDISDKILSNFGNDVLEALSGTCTQVLAGKRPPGAVVSDAVVAAAVVTLHALTLMCQALVLAVALNSSRNGLVALLIANNFVEIKSTVFKKWDSTRIWALVCAAAAHTSVLLATAFSVDAAAAAMGTPATSAAAGAPAALLPGVGPGPGAGQSAAAVAAGLPAPHASPAGGGSDGGAPPARSSGSISRRLSQGCLSGGTGGPVHGLRTGMAMLMSSLGGPGPRIKEE</sequence>
<keyword evidence="3" id="KW-0812">Transmembrane</keyword>
<dbReference type="GO" id="GO:0005789">
    <property type="term" value="C:endoplasmic reticulum membrane"/>
    <property type="evidence" value="ECO:0007669"/>
    <property type="project" value="TreeGrafter"/>
</dbReference>
<comment type="similarity">
    <text evidence="2">Belongs to the TAPT1 family.</text>
</comment>
<protein>
    <submittedName>
        <fullName evidence="8">Protein TAPT1</fullName>
    </submittedName>
</protein>
<keyword evidence="9" id="KW-1185">Reference proteome</keyword>
<dbReference type="InterPro" id="IPR008010">
    <property type="entry name" value="Tatp1"/>
</dbReference>
<evidence type="ECO:0000313" key="8">
    <source>
        <dbReference type="EMBL" id="PNH11543.1"/>
    </source>
</evidence>
<evidence type="ECO:0000256" key="3">
    <source>
        <dbReference type="ARBA" id="ARBA00022692"/>
    </source>
</evidence>
<dbReference type="EMBL" id="PGGS01000027">
    <property type="protein sequence ID" value="PNH11543.1"/>
    <property type="molecule type" value="Genomic_DNA"/>
</dbReference>
<feature type="chain" id="PRO_5014415575" evidence="7">
    <location>
        <begin position="17"/>
        <end position="269"/>
    </location>
</feature>
<evidence type="ECO:0000256" key="6">
    <source>
        <dbReference type="SAM" id="MobiDB-lite"/>
    </source>
</evidence>
<feature type="signal peptide" evidence="7">
    <location>
        <begin position="1"/>
        <end position="16"/>
    </location>
</feature>
<organism evidence="8 9">
    <name type="scientific">Tetrabaena socialis</name>
    <dbReference type="NCBI Taxonomy" id="47790"/>
    <lineage>
        <taxon>Eukaryota</taxon>
        <taxon>Viridiplantae</taxon>
        <taxon>Chlorophyta</taxon>
        <taxon>core chlorophytes</taxon>
        <taxon>Chlorophyceae</taxon>
        <taxon>CS clade</taxon>
        <taxon>Chlamydomonadales</taxon>
        <taxon>Tetrabaenaceae</taxon>
        <taxon>Tetrabaena</taxon>
    </lineage>
</organism>
<proteinExistence type="inferred from homology"/>
<dbReference type="PANTHER" id="PTHR13317:SF4">
    <property type="entry name" value="TRANSMEMBRANE ANTERIOR POSTERIOR TRANSFORMATION PROTEIN 1 HOMOLOG"/>
    <property type="match status" value="1"/>
</dbReference>
<dbReference type="OrthoDB" id="29023at2759"/>
<name>A0A2J8AG91_9CHLO</name>
<comment type="subcellular location">
    <subcellularLocation>
        <location evidence="1">Membrane</location>
        <topology evidence="1">Multi-pass membrane protein</topology>
    </subcellularLocation>
</comment>
<evidence type="ECO:0000256" key="2">
    <source>
        <dbReference type="ARBA" id="ARBA00008803"/>
    </source>
</evidence>
<evidence type="ECO:0000256" key="1">
    <source>
        <dbReference type="ARBA" id="ARBA00004141"/>
    </source>
</evidence>
<dbReference type="Proteomes" id="UP000236333">
    <property type="component" value="Unassembled WGS sequence"/>
</dbReference>
<dbReference type="AlphaFoldDB" id="A0A2J8AG91"/>
<keyword evidence="5" id="KW-0472">Membrane</keyword>
<keyword evidence="7" id="KW-0732">Signal</keyword>
<evidence type="ECO:0000313" key="9">
    <source>
        <dbReference type="Proteomes" id="UP000236333"/>
    </source>
</evidence>
<feature type="region of interest" description="Disordered" evidence="6">
    <location>
        <begin position="207"/>
        <end position="249"/>
    </location>
</feature>